<proteinExistence type="predicted"/>
<dbReference type="AlphaFoldDB" id="A0A8H7BZX6"/>
<evidence type="ECO:0000256" key="1">
    <source>
        <dbReference type="SAM" id="MobiDB-lite"/>
    </source>
</evidence>
<comment type="caution">
    <text evidence="3">The sequence shown here is derived from an EMBL/GenBank/DDBJ whole genome shotgun (WGS) entry which is preliminary data.</text>
</comment>
<feature type="region of interest" description="Disordered" evidence="1">
    <location>
        <begin position="163"/>
        <end position="280"/>
    </location>
</feature>
<evidence type="ECO:0000256" key="2">
    <source>
        <dbReference type="SAM" id="SignalP"/>
    </source>
</evidence>
<evidence type="ECO:0008006" key="5">
    <source>
        <dbReference type="Google" id="ProtNLM"/>
    </source>
</evidence>
<feature type="chain" id="PRO_5034447580" description="Secreted protein" evidence="2">
    <location>
        <begin position="21"/>
        <end position="318"/>
    </location>
</feature>
<keyword evidence="4" id="KW-1185">Reference proteome</keyword>
<accession>A0A8H7BZX6</accession>
<reference evidence="3" key="1">
    <citation type="submission" date="2020-01" db="EMBL/GenBank/DDBJ databases">
        <title>Genome Sequencing of Three Apophysomyces-Like Fungal Strains Confirms a Novel Fungal Genus in the Mucoromycota with divergent Burkholderia-like Endosymbiotic Bacteria.</title>
        <authorList>
            <person name="Stajich J.E."/>
            <person name="Macias A.M."/>
            <person name="Carter-House D."/>
            <person name="Lovett B."/>
            <person name="Kasson L.R."/>
            <person name="Berry K."/>
            <person name="Grigoriev I."/>
            <person name="Chang Y."/>
            <person name="Spatafora J."/>
            <person name="Kasson M.T."/>
        </authorList>
    </citation>
    <scope>NUCLEOTIDE SEQUENCE</scope>
    <source>
        <strain evidence="3">NRRL A-21654</strain>
    </source>
</reference>
<protein>
    <recommendedName>
        <fullName evidence="5">Secreted protein</fullName>
    </recommendedName>
</protein>
<evidence type="ECO:0000313" key="4">
    <source>
        <dbReference type="Proteomes" id="UP000605846"/>
    </source>
</evidence>
<name>A0A8H7BZX6_9FUNG</name>
<dbReference type="EMBL" id="JABAYA010000020">
    <property type="protein sequence ID" value="KAF7729956.1"/>
    <property type="molecule type" value="Genomic_DNA"/>
</dbReference>
<feature type="signal peptide" evidence="2">
    <location>
        <begin position="1"/>
        <end position="20"/>
    </location>
</feature>
<dbReference type="OrthoDB" id="3044029at2759"/>
<gene>
    <name evidence="3" type="ORF">EC973_003369</name>
</gene>
<feature type="compositionally biased region" description="Polar residues" evidence="1">
    <location>
        <begin position="246"/>
        <end position="264"/>
    </location>
</feature>
<organism evidence="3 4">
    <name type="scientific">Apophysomyces ossiformis</name>
    <dbReference type="NCBI Taxonomy" id="679940"/>
    <lineage>
        <taxon>Eukaryota</taxon>
        <taxon>Fungi</taxon>
        <taxon>Fungi incertae sedis</taxon>
        <taxon>Mucoromycota</taxon>
        <taxon>Mucoromycotina</taxon>
        <taxon>Mucoromycetes</taxon>
        <taxon>Mucorales</taxon>
        <taxon>Mucorineae</taxon>
        <taxon>Mucoraceae</taxon>
        <taxon>Apophysomyces</taxon>
    </lineage>
</organism>
<evidence type="ECO:0000313" key="3">
    <source>
        <dbReference type="EMBL" id="KAF7729956.1"/>
    </source>
</evidence>
<keyword evidence="2" id="KW-0732">Signal</keyword>
<dbReference type="Proteomes" id="UP000605846">
    <property type="component" value="Unassembled WGS sequence"/>
</dbReference>
<sequence>MLTRYILLVASSSLFAYANAYGQIAQVVDATNFCVFLPPEDSVDRIISNTEWNAQAFCMGNTPLATNAGKIPEGFIQSAHFVATDKYVQITGQIDPSKARLDPKDDGGQYDIKAPNGSSCAGWKFYVNLIEPTTNTWCMRCCNDKYTCNRGISEKGCQRIVPGDYSGPMDGSGSPPPAAPSSTASTSTSASPSPSPSNTHTNSTASTSTVKSRPTPNKSGNSSSSATIAATSTTGITPSSTLTPSANTTSNGTSSPNLSGSDSSIAPAGKPPGSSSEMVPNELDKENVSAQGVNGAAELISPLVYTFGAILICLSFSV</sequence>
<feature type="compositionally biased region" description="Low complexity" evidence="1">
    <location>
        <begin position="180"/>
        <end position="245"/>
    </location>
</feature>